<sequence>MPDGVCNPVRNIFRIAARKRFGRGCKPRPAATDIYEKPGNSLSGYFY</sequence>
<dbReference type="EMBL" id="CP061800">
    <property type="protein sequence ID" value="QTA90846.1"/>
    <property type="molecule type" value="Genomic_DNA"/>
</dbReference>
<reference evidence="1" key="1">
    <citation type="journal article" date="2021" name="Microb. Physiol.">
        <title>Proteogenomic Insights into the Physiology of Marine, Sulfate-Reducing, Filamentous Desulfonema limicola and Desulfonema magnum.</title>
        <authorList>
            <person name="Schnaars V."/>
            <person name="Wohlbrand L."/>
            <person name="Scheve S."/>
            <person name="Hinrichs C."/>
            <person name="Reinhardt R."/>
            <person name="Rabus R."/>
        </authorList>
    </citation>
    <scope>NUCLEOTIDE SEQUENCE</scope>
    <source>
        <strain evidence="1">4be13</strain>
    </source>
</reference>
<accession>A0A975BSJ1</accession>
<protein>
    <submittedName>
        <fullName evidence="1">Uncharacterized protein</fullName>
    </submittedName>
</protein>
<dbReference type="AlphaFoldDB" id="A0A975BSJ1"/>
<name>A0A975BSJ1_9BACT</name>
<dbReference type="KEGG" id="dmm:dnm_069080"/>
<organism evidence="1 2">
    <name type="scientific">Desulfonema magnum</name>
    <dbReference type="NCBI Taxonomy" id="45655"/>
    <lineage>
        <taxon>Bacteria</taxon>
        <taxon>Pseudomonadati</taxon>
        <taxon>Thermodesulfobacteriota</taxon>
        <taxon>Desulfobacteria</taxon>
        <taxon>Desulfobacterales</taxon>
        <taxon>Desulfococcaceae</taxon>
        <taxon>Desulfonema</taxon>
    </lineage>
</organism>
<evidence type="ECO:0000313" key="1">
    <source>
        <dbReference type="EMBL" id="QTA90846.1"/>
    </source>
</evidence>
<gene>
    <name evidence="1" type="ORF">dnm_069080</name>
</gene>
<dbReference type="Proteomes" id="UP000663722">
    <property type="component" value="Chromosome"/>
</dbReference>
<keyword evidence="2" id="KW-1185">Reference proteome</keyword>
<evidence type="ECO:0000313" key="2">
    <source>
        <dbReference type="Proteomes" id="UP000663722"/>
    </source>
</evidence>
<proteinExistence type="predicted"/>